<dbReference type="InterPro" id="IPR015943">
    <property type="entry name" value="WD40/YVTN_repeat-like_dom_sf"/>
</dbReference>
<protein>
    <recommendedName>
        <fullName evidence="5">NACHT domain-containing protein</fullName>
    </recommendedName>
</protein>
<evidence type="ECO:0000313" key="7">
    <source>
        <dbReference type="Proteomes" id="UP000663827"/>
    </source>
</evidence>
<feature type="repeat" description="WD" evidence="3">
    <location>
        <begin position="1174"/>
        <end position="1208"/>
    </location>
</feature>
<dbReference type="Pfam" id="PF24883">
    <property type="entry name" value="NPHP3_N"/>
    <property type="match status" value="1"/>
</dbReference>
<evidence type="ECO:0000256" key="2">
    <source>
        <dbReference type="ARBA" id="ARBA00022737"/>
    </source>
</evidence>
<keyword evidence="2" id="KW-0677">Repeat</keyword>
<feature type="repeat" description="WD" evidence="3">
    <location>
        <begin position="1122"/>
        <end position="1163"/>
    </location>
</feature>
<dbReference type="InterPro" id="IPR019775">
    <property type="entry name" value="WD40_repeat_CS"/>
</dbReference>
<dbReference type="SMART" id="SM00320">
    <property type="entry name" value="WD40"/>
    <property type="match status" value="13"/>
</dbReference>
<dbReference type="Pfam" id="PF00400">
    <property type="entry name" value="WD40"/>
    <property type="match status" value="5"/>
</dbReference>
<dbReference type="PROSITE" id="PS50294">
    <property type="entry name" value="WD_REPEATS_REGION"/>
    <property type="match status" value="4"/>
</dbReference>
<evidence type="ECO:0000256" key="4">
    <source>
        <dbReference type="SAM" id="MobiDB-lite"/>
    </source>
</evidence>
<dbReference type="Gene3D" id="2.130.10.10">
    <property type="entry name" value="YVTN repeat-like/Quinoprotein amine dehydrogenase"/>
    <property type="match status" value="4"/>
</dbReference>
<dbReference type="PROSITE" id="PS00678">
    <property type="entry name" value="WD_REPEATS_1"/>
    <property type="match status" value="1"/>
</dbReference>
<dbReference type="InterPro" id="IPR050349">
    <property type="entry name" value="WD_LIS1/nudF_dynein_reg"/>
</dbReference>
<dbReference type="SUPFAM" id="SSF50978">
    <property type="entry name" value="WD40 repeat-like"/>
    <property type="match status" value="1"/>
</dbReference>
<feature type="repeat" description="WD" evidence="3">
    <location>
        <begin position="1089"/>
        <end position="1120"/>
    </location>
</feature>
<sequence length="1549" mass="172906">MDSRKRTETPLEKDDSNSKRTKLKHTMQTMFRGKGSAGTGAEEGTRASSSTPAAVNPTEDGLSDNDHGLHSNLNQPSQPDHATDENIPDPTNFNAHTDNLPINQVGPADRSHISRNPQVHPTQTKGKDLKRLGSDVLKSVANAFGPVKQVAEIFGECVDTYQVAGNVKVEYDQLIARLQGHLDDLAGYLGDDGSQSMTTSMERLCQSIQEELEMIRDKKGHSKGTRPRYLATDEDMDMILACYRRVEGYLERLSLNANLSIWKIAHDQATDYQSDRMFSLIDRLPSVLAARFNSAEGEALRRRECTSGTRVQEIAQVLGWARNGVDETVYWLNGMAGTGKTTIAYSVCTRLESAHMLGASFFCSRLREECRDVKRIIPSIAYQLARFSRPFHHALCNALEKNPDAYGGSLQLQFNALIKGPVLHDRVRNTLPDELIVVIDALDECENKESTRRILEVLMSDSANLPIKFILSSRPEPEIRDRMTERVKSRLVLHELDKGQVQGDIEKYLREELATINPPDAQIAALVARAGILFIYAATAVRYIGYDNFHRNPTARLRTILAGPQGRITTHSTEIDQLYTTILRAALEDEGLEQDDRVDMQHVLYTMVCAREPLTVGALSELLEIYDLDRVRAALRPLWSVLHVVGERELVTTLHASFPDFMFDPARSKAYHCDSDCHNRKLAEHCFSRTQRNRPQFNVCRLKSSYLSDEMVPDIEDLIAKGIPLDLFYACRYWADHVEAGRYALPPVDELKDFLCNRLLLWIEVLNLKKEMRAGTECMKLVVKWCNQLQGEQELMELAHDAQRFVESFALNTISQSTPHIYVSMLTFWPRSGPIAKHYVRFMDGPVHAEGSALGQRKLAHLAKWDFERRIDAMTVSSDGLFLALAVEDGVMIVDFASGIVVLGPLRIQRRGARSLVFSPDGSRIVYASDEYRNIELRGWDIQTGAAVLGPLTLQITRNDYSPYFHLLLSPDSTRIVAAADGRKIHLWDVENGDMLLSLRAKTGTRAVMFSSDSTRIAVGYDDALHIWDAQSGNNILSLRTSPADQIAFSHDDSRIIYASKWGDVVYVRDANNGDLIHQMSSKGYQVCLGYSPDGRYIVGGNTDSIITVWDAQTGKVMIGQLEGHRYKLTSVAFSPDGSYIITGCKGGIVCTWDARQHNFVHAPRPNSTCPMTINCIKFSPDGTQFVSGSEDGTIRIWDSDTGEMAVGPIKAHKDRIVALDFVDGRVASGSYDGAMCVCDALSGQILLGPLEVHQGRKYIQAIAYSIDRNQIVTGSCNNSGLNIARSPEVNLWNAQTGERILGPLMYLDMVFRVIRFSPDGIYISGIFDEYIVTVMWDVSNGGHTMNSHKSYSDKYTASICYSPDGALLASSGQGIFLVDAYTGAKILGPLVGHSHTVYLSVNFSPDGTRLASGAAHGTIQVWNVRTGEMIFDLLQGHEGHIRSIAYSPDGSRILSRSDDMTVRIHDARIPEERALSQTTAEYADWTMRPDGWVTDDQSRLLVWVPVDLRRALMWPRTQVLVGPCGYVRLSFNKSRMGESWEKSYTSRL</sequence>
<dbReference type="InterPro" id="IPR011659">
    <property type="entry name" value="WD40"/>
</dbReference>
<evidence type="ECO:0000313" key="6">
    <source>
        <dbReference type="EMBL" id="CAE7099385.1"/>
    </source>
</evidence>
<dbReference type="InterPro" id="IPR001680">
    <property type="entry name" value="WD40_rpt"/>
</dbReference>
<dbReference type="InterPro" id="IPR036322">
    <property type="entry name" value="WD40_repeat_dom_sf"/>
</dbReference>
<evidence type="ECO:0000259" key="5">
    <source>
        <dbReference type="PROSITE" id="PS50837"/>
    </source>
</evidence>
<dbReference type="EMBL" id="CAJNJQ010000776">
    <property type="protein sequence ID" value="CAE7099385.1"/>
    <property type="molecule type" value="Genomic_DNA"/>
</dbReference>
<evidence type="ECO:0000256" key="1">
    <source>
        <dbReference type="ARBA" id="ARBA00022574"/>
    </source>
</evidence>
<dbReference type="PANTHER" id="PTHR44129">
    <property type="entry name" value="WD REPEAT-CONTAINING PROTEIN POP1"/>
    <property type="match status" value="1"/>
</dbReference>
<feature type="compositionally biased region" description="Polar residues" evidence="4">
    <location>
        <begin position="114"/>
        <end position="124"/>
    </location>
</feature>
<dbReference type="Pfam" id="PF07676">
    <property type="entry name" value="PD40"/>
    <property type="match status" value="1"/>
</dbReference>
<keyword evidence="1 3" id="KW-0853">WD repeat</keyword>
<dbReference type="Proteomes" id="UP000663827">
    <property type="component" value="Unassembled WGS sequence"/>
</dbReference>
<dbReference type="InterPro" id="IPR011047">
    <property type="entry name" value="Quinoprotein_ADH-like_sf"/>
</dbReference>
<feature type="repeat" description="WD" evidence="3">
    <location>
        <begin position="957"/>
        <end position="998"/>
    </location>
</feature>
<proteinExistence type="predicted"/>
<dbReference type="SUPFAM" id="SSF50998">
    <property type="entry name" value="Quinoprotein alcohol dehydrogenase-like"/>
    <property type="match status" value="1"/>
</dbReference>
<feature type="compositionally biased region" description="Polar residues" evidence="4">
    <location>
        <begin position="71"/>
        <end position="80"/>
    </location>
</feature>
<feature type="region of interest" description="Disordered" evidence="4">
    <location>
        <begin position="1"/>
        <end position="127"/>
    </location>
</feature>
<feature type="repeat" description="WD" evidence="3">
    <location>
        <begin position="1401"/>
        <end position="1433"/>
    </location>
</feature>
<name>A0A8H3HYA4_9AGAM</name>
<dbReference type="Gene3D" id="3.40.50.300">
    <property type="entry name" value="P-loop containing nucleotide triphosphate hydrolases"/>
    <property type="match status" value="1"/>
</dbReference>
<dbReference type="CDD" id="cd00200">
    <property type="entry name" value="WD40"/>
    <property type="match status" value="2"/>
</dbReference>
<dbReference type="PROSITE" id="PS50837">
    <property type="entry name" value="NACHT"/>
    <property type="match status" value="1"/>
</dbReference>
<feature type="compositionally biased region" description="Basic and acidic residues" evidence="4">
    <location>
        <begin position="1"/>
        <end position="18"/>
    </location>
</feature>
<dbReference type="SUPFAM" id="SSF52540">
    <property type="entry name" value="P-loop containing nucleoside triphosphate hydrolases"/>
    <property type="match status" value="1"/>
</dbReference>
<comment type="caution">
    <text evidence="6">The sequence shown here is derived from an EMBL/GenBank/DDBJ whole genome shotgun (WGS) entry which is preliminary data.</text>
</comment>
<accession>A0A8H3HYA4</accession>
<gene>
    <name evidence="6" type="ORF">RDB_LOCUS39401</name>
</gene>
<feature type="compositionally biased region" description="Polar residues" evidence="4">
    <location>
        <begin position="89"/>
        <end position="102"/>
    </location>
</feature>
<feature type="repeat" description="WD" evidence="3">
    <location>
        <begin position="1435"/>
        <end position="1467"/>
    </location>
</feature>
<dbReference type="InterPro" id="IPR056884">
    <property type="entry name" value="NPHP3-like_N"/>
</dbReference>
<feature type="domain" description="NACHT" evidence="5">
    <location>
        <begin position="328"/>
        <end position="475"/>
    </location>
</feature>
<organism evidence="6 7">
    <name type="scientific">Rhizoctonia solani</name>
    <dbReference type="NCBI Taxonomy" id="456999"/>
    <lineage>
        <taxon>Eukaryota</taxon>
        <taxon>Fungi</taxon>
        <taxon>Dikarya</taxon>
        <taxon>Basidiomycota</taxon>
        <taxon>Agaricomycotina</taxon>
        <taxon>Agaricomycetes</taxon>
        <taxon>Cantharellales</taxon>
        <taxon>Ceratobasidiaceae</taxon>
        <taxon>Rhizoctonia</taxon>
    </lineage>
</organism>
<dbReference type="InterPro" id="IPR007111">
    <property type="entry name" value="NACHT_NTPase"/>
</dbReference>
<evidence type="ECO:0000256" key="3">
    <source>
        <dbReference type="PROSITE-ProRule" id="PRU00221"/>
    </source>
</evidence>
<dbReference type="InterPro" id="IPR027417">
    <property type="entry name" value="P-loop_NTPase"/>
</dbReference>
<reference evidence="6" key="1">
    <citation type="submission" date="2021-01" db="EMBL/GenBank/DDBJ databases">
        <authorList>
            <person name="Kaushik A."/>
        </authorList>
    </citation>
    <scope>NUCLEOTIDE SEQUENCE</scope>
    <source>
        <strain evidence="6">AG5</strain>
    </source>
</reference>
<dbReference type="PROSITE" id="PS50082">
    <property type="entry name" value="WD_REPEATS_2"/>
    <property type="match status" value="6"/>
</dbReference>